<evidence type="ECO:0000313" key="2">
    <source>
        <dbReference type="WBParaSite" id="SVE_0877000.1"/>
    </source>
</evidence>
<reference evidence="1" key="1">
    <citation type="submission" date="2014-07" db="EMBL/GenBank/DDBJ databases">
        <authorList>
            <person name="Martin A.A"/>
            <person name="De Silva N."/>
        </authorList>
    </citation>
    <scope>NUCLEOTIDE SEQUENCE</scope>
</reference>
<dbReference type="WBParaSite" id="SVE_0877000.1">
    <property type="protein sequence ID" value="SVE_0877000.1"/>
    <property type="gene ID" value="SVE_0877000"/>
</dbReference>
<reference evidence="2" key="2">
    <citation type="submission" date="2015-08" db="UniProtKB">
        <authorList>
            <consortium name="WormBaseParasite"/>
        </authorList>
    </citation>
    <scope>IDENTIFICATION</scope>
</reference>
<accession>A0A0K0FIQ0</accession>
<proteinExistence type="predicted"/>
<protein>
    <submittedName>
        <fullName evidence="2">DNA-directed RNA polymerase</fullName>
    </submittedName>
</protein>
<organism evidence="1 2">
    <name type="scientific">Strongyloides venezuelensis</name>
    <name type="common">Threadworm</name>
    <dbReference type="NCBI Taxonomy" id="75913"/>
    <lineage>
        <taxon>Eukaryota</taxon>
        <taxon>Metazoa</taxon>
        <taxon>Ecdysozoa</taxon>
        <taxon>Nematoda</taxon>
        <taxon>Chromadorea</taxon>
        <taxon>Rhabditida</taxon>
        <taxon>Tylenchina</taxon>
        <taxon>Panagrolaimomorpha</taxon>
        <taxon>Strongyloidoidea</taxon>
        <taxon>Strongyloididae</taxon>
        <taxon>Strongyloides</taxon>
    </lineage>
</organism>
<dbReference type="AlphaFoldDB" id="A0A0K0FIQ0"/>
<name>A0A0K0FIQ0_STRVS</name>
<sequence>MDKLSSNVNCQFCDRKVEKSRCLDRLRDTHEYADDRILKLIACPVFECETKRVPLNPTGLQMLDRD</sequence>
<evidence type="ECO:0000313" key="1">
    <source>
        <dbReference type="Proteomes" id="UP000035680"/>
    </source>
</evidence>
<dbReference type="Proteomes" id="UP000035680">
    <property type="component" value="Unassembled WGS sequence"/>
</dbReference>
<keyword evidence="1" id="KW-1185">Reference proteome</keyword>